<protein>
    <recommendedName>
        <fullName evidence="6">RNA polymerase sigma factor</fullName>
    </recommendedName>
</protein>
<dbReference type="Proteomes" id="UP000613840">
    <property type="component" value="Unassembled WGS sequence"/>
</dbReference>
<keyword evidence="5 6" id="KW-0804">Transcription</keyword>
<reference evidence="10" key="2">
    <citation type="submission" date="2020-09" db="EMBL/GenBank/DDBJ databases">
        <authorList>
            <person name="Sun Q."/>
            <person name="Zhou Y."/>
        </authorList>
    </citation>
    <scope>NUCLEOTIDE SEQUENCE</scope>
    <source>
        <strain evidence="10">CGMCC 4.7306</strain>
    </source>
</reference>
<dbReference type="PROSITE" id="PS01063">
    <property type="entry name" value="SIGMA70_ECF"/>
    <property type="match status" value="1"/>
</dbReference>
<dbReference type="GO" id="GO:0006352">
    <property type="term" value="P:DNA-templated transcription initiation"/>
    <property type="evidence" value="ECO:0007669"/>
    <property type="project" value="InterPro"/>
</dbReference>
<evidence type="ECO:0000256" key="6">
    <source>
        <dbReference type="RuleBase" id="RU000716"/>
    </source>
</evidence>
<dbReference type="EMBL" id="BMMZ01000008">
    <property type="protein sequence ID" value="GGL71646.1"/>
    <property type="molecule type" value="Genomic_DNA"/>
</dbReference>
<dbReference type="AlphaFoldDB" id="A0A917SDV5"/>
<evidence type="ECO:0000259" key="9">
    <source>
        <dbReference type="Pfam" id="PF08281"/>
    </source>
</evidence>
<dbReference type="InterPro" id="IPR007627">
    <property type="entry name" value="RNA_pol_sigma70_r2"/>
</dbReference>
<evidence type="ECO:0000313" key="11">
    <source>
        <dbReference type="Proteomes" id="UP000613840"/>
    </source>
</evidence>
<dbReference type="SUPFAM" id="SSF54427">
    <property type="entry name" value="NTF2-like"/>
    <property type="match status" value="1"/>
</dbReference>
<comment type="subunit">
    <text evidence="2">Interacts transiently with the RNA polymerase catalytic core formed by RpoA, RpoB, RpoC and RpoZ (2 alpha, 1 beta, 1 beta' and 1 omega subunit) to form the RNA polymerase holoenzyme that can initiate transcription.</text>
</comment>
<dbReference type="Pfam" id="PF04542">
    <property type="entry name" value="Sigma70_r2"/>
    <property type="match status" value="1"/>
</dbReference>
<name>A0A917SDV5_9ACTN</name>
<organism evidence="10 11">
    <name type="scientific">Microlunatus endophyticus</name>
    <dbReference type="NCBI Taxonomy" id="1716077"/>
    <lineage>
        <taxon>Bacteria</taxon>
        <taxon>Bacillati</taxon>
        <taxon>Actinomycetota</taxon>
        <taxon>Actinomycetes</taxon>
        <taxon>Propionibacteriales</taxon>
        <taxon>Propionibacteriaceae</taxon>
        <taxon>Microlunatus</taxon>
    </lineage>
</organism>
<feature type="domain" description="RNA polymerase sigma factor 70 region 4 type 2" evidence="9">
    <location>
        <begin position="134"/>
        <end position="183"/>
    </location>
</feature>
<sequence length="306" mass="32445">MTTDALEAARAGSGTAFAELVEGHRGGLHRHCYRMLGSLDDADDLVQETLLAAWRGMAGFDGRSSVSTWLYRIATNRCLNAIRDGRRRPPSEPVPPFDPPEPSSRSEVTWLQPYPDRTLDPQDRLESRESIELAFVAALQRLPPRQAAALLLVDVLGYDTAGAATMLDLGPTAAKGLLQRARAATGGLPTSPEPDAGRARLAARFAEAYAADDVDGVVALLTDDAWLAMPPAPHIYAGPGPIAGFLRASATAHGAGITLVPTGANRQPAFGCYLGGAPVGVVVITVCNDKITGITRFLDPGLNRRF</sequence>
<dbReference type="InterPro" id="IPR052704">
    <property type="entry name" value="ECF_Sigma-70_Domain"/>
</dbReference>
<evidence type="ECO:0000256" key="4">
    <source>
        <dbReference type="ARBA" id="ARBA00023082"/>
    </source>
</evidence>
<dbReference type="Pfam" id="PF08281">
    <property type="entry name" value="Sigma70_r4_2"/>
    <property type="match status" value="1"/>
</dbReference>
<dbReference type="PANTHER" id="PTHR30173:SF36">
    <property type="entry name" value="ECF RNA POLYMERASE SIGMA FACTOR SIGJ"/>
    <property type="match status" value="1"/>
</dbReference>
<dbReference type="InterPro" id="IPR013325">
    <property type="entry name" value="RNA_pol_sigma_r2"/>
</dbReference>
<gene>
    <name evidence="10" type="primary">rpoE</name>
    <name evidence="10" type="ORF">GCM10011575_32440</name>
</gene>
<evidence type="ECO:0000256" key="3">
    <source>
        <dbReference type="ARBA" id="ARBA00023015"/>
    </source>
</evidence>
<dbReference type="SUPFAM" id="SSF88659">
    <property type="entry name" value="Sigma3 and sigma4 domains of RNA polymerase sigma factors"/>
    <property type="match status" value="1"/>
</dbReference>
<dbReference type="InterPro" id="IPR013249">
    <property type="entry name" value="RNA_pol_sigma70_r4_t2"/>
</dbReference>
<evidence type="ECO:0000259" key="8">
    <source>
        <dbReference type="Pfam" id="PF04542"/>
    </source>
</evidence>
<dbReference type="Gene3D" id="1.10.10.10">
    <property type="entry name" value="Winged helix-like DNA-binding domain superfamily/Winged helix DNA-binding domain"/>
    <property type="match status" value="1"/>
</dbReference>
<feature type="region of interest" description="Disordered" evidence="7">
    <location>
        <begin position="83"/>
        <end position="108"/>
    </location>
</feature>
<accession>A0A917SDV5</accession>
<dbReference type="InterPro" id="IPR014284">
    <property type="entry name" value="RNA_pol_sigma-70_dom"/>
</dbReference>
<dbReference type="GO" id="GO:0016987">
    <property type="term" value="F:sigma factor activity"/>
    <property type="evidence" value="ECO:0007669"/>
    <property type="project" value="UniProtKB-KW"/>
</dbReference>
<dbReference type="NCBIfam" id="TIGR02937">
    <property type="entry name" value="sigma70-ECF"/>
    <property type="match status" value="1"/>
</dbReference>
<dbReference type="NCBIfam" id="TIGR02960">
    <property type="entry name" value="SigX5"/>
    <property type="match status" value="1"/>
</dbReference>
<dbReference type="GO" id="GO:0003677">
    <property type="term" value="F:DNA binding"/>
    <property type="evidence" value="ECO:0007669"/>
    <property type="project" value="UniProtKB-KW"/>
</dbReference>
<feature type="compositionally biased region" description="Pro residues" evidence="7">
    <location>
        <begin position="91"/>
        <end position="102"/>
    </location>
</feature>
<comment type="caution">
    <text evidence="10">The sequence shown here is derived from an EMBL/GenBank/DDBJ whole genome shotgun (WGS) entry which is preliminary data.</text>
</comment>
<dbReference type="Gene3D" id="1.10.1740.10">
    <property type="match status" value="1"/>
</dbReference>
<evidence type="ECO:0000256" key="1">
    <source>
        <dbReference type="ARBA" id="ARBA00010641"/>
    </source>
</evidence>
<keyword evidence="3 6" id="KW-0805">Transcription regulation</keyword>
<dbReference type="InterPro" id="IPR013324">
    <property type="entry name" value="RNA_pol_sigma_r3/r4-like"/>
</dbReference>
<dbReference type="InterPro" id="IPR036388">
    <property type="entry name" value="WH-like_DNA-bd_sf"/>
</dbReference>
<dbReference type="InterPro" id="IPR032710">
    <property type="entry name" value="NTF2-like_dom_sf"/>
</dbReference>
<keyword evidence="11" id="KW-1185">Reference proteome</keyword>
<proteinExistence type="inferred from homology"/>
<dbReference type="NCBIfam" id="NF006089">
    <property type="entry name" value="PRK08241.1"/>
    <property type="match status" value="1"/>
</dbReference>
<dbReference type="InterPro" id="IPR000838">
    <property type="entry name" value="RNA_pol_sigma70_ECF_CS"/>
</dbReference>
<evidence type="ECO:0000256" key="5">
    <source>
        <dbReference type="ARBA" id="ARBA00023163"/>
    </source>
</evidence>
<reference evidence="10" key="1">
    <citation type="journal article" date="2014" name="Int. J. Syst. Evol. Microbiol.">
        <title>Complete genome sequence of Corynebacterium casei LMG S-19264T (=DSM 44701T), isolated from a smear-ripened cheese.</title>
        <authorList>
            <consortium name="US DOE Joint Genome Institute (JGI-PGF)"/>
            <person name="Walter F."/>
            <person name="Albersmeier A."/>
            <person name="Kalinowski J."/>
            <person name="Ruckert C."/>
        </authorList>
    </citation>
    <scope>NUCLEOTIDE SEQUENCE</scope>
    <source>
        <strain evidence="10">CGMCC 4.7306</strain>
    </source>
</reference>
<comment type="similarity">
    <text evidence="1 6">Belongs to the sigma-70 factor family. ECF subfamily.</text>
</comment>
<keyword evidence="6" id="KW-0238">DNA-binding</keyword>
<keyword evidence="4 6" id="KW-0731">Sigma factor</keyword>
<dbReference type="Gene3D" id="3.10.450.50">
    <property type="match status" value="1"/>
</dbReference>
<dbReference type="GO" id="GO:0006950">
    <property type="term" value="P:response to stress"/>
    <property type="evidence" value="ECO:0007669"/>
    <property type="project" value="UniProtKB-ARBA"/>
</dbReference>
<dbReference type="SUPFAM" id="SSF88946">
    <property type="entry name" value="Sigma2 domain of RNA polymerase sigma factors"/>
    <property type="match status" value="1"/>
</dbReference>
<evidence type="ECO:0000256" key="7">
    <source>
        <dbReference type="SAM" id="MobiDB-lite"/>
    </source>
</evidence>
<feature type="domain" description="RNA polymerase sigma-70 region 2" evidence="8">
    <location>
        <begin position="20"/>
        <end position="88"/>
    </location>
</feature>
<evidence type="ECO:0000256" key="2">
    <source>
        <dbReference type="ARBA" id="ARBA00011344"/>
    </source>
</evidence>
<dbReference type="InterPro" id="IPR014305">
    <property type="entry name" value="RNA_pol_sigma-G_actinobac"/>
</dbReference>
<dbReference type="RefSeq" id="WP_188896412.1">
    <property type="nucleotide sequence ID" value="NZ_BMMZ01000008.1"/>
</dbReference>
<evidence type="ECO:0000313" key="10">
    <source>
        <dbReference type="EMBL" id="GGL71646.1"/>
    </source>
</evidence>
<dbReference type="PANTHER" id="PTHR30173">
    <property type="entry name" value="SIGMA 19 FACTOR"/>
    <property type="match status" value="1"/>
</dbReference>